<dbReference type="InterPro" id="IPR036249">
    <property type="entry name" value="Thioredoxin-like_sf"/>
</dbReference>
<organism evidence="4 5">
    <name type="scientific">Xylophilus rhododendri</name>
    <dbReference type="NCBI Taxonomy" id="2697032"/>
    <lineage>
        <taxon>Bacteria</taxon>
        <taxon>Pseudomonadati</taxon>
        <taxon>Pseudomonadota</taxon>
        <taxon>Betaproteobacteria</taxon>
        <taxon>Burkholderiales</taxon>
        <taxon>Xylophilus</taxon>
    </lineage>
</organism>
<accession>A0A857J2M8</accession>
<reference evidence="4 5" key="1">
    <citation type="submission" date="2020-01" db="EMBL/GenBank/DDBJ databases">
        <title>Genome sequencing of strain KACC 21265.</title>
        <authorList>
            <person name="Heo J."/>
            <person name="Kim S.-J."/>
            <person name="Kim J.-S."/>
            <person name="Hong S.-B."/>
            <person name="Kwon S.-W."/>
        </authorList>
    </citation>
    <scope>NUCLEOTIDE SEQUENCE [LARGE SCALE GENOMIC DNA]</scope>
    <source>
        <strain evidence="4 5">KACC 21265</strain>
    </source>
</reference>
<feature type="domain" description="Thioredoxin" evidence="3">
    <location>
        <begin position="35"/>
        <end position="212"/>
    </location>
</feature>
<dbReference type="InterPro" id="IPR013766">
    <property type="entry name" value="Thioredoxin_domain"/>
</dbReference>
<evidence type="ECO:0000313" key="4">
    <source>
        <dbReference type="EMBL" id="QHI97379.1"/>
    </source>
</evidence>
<dbReference type="PROSITE" id="PS51352">
    <property type="entry name" value="THIOREDOXIN_2"/>
    <property type="match status" value="1"/>
</dbReference>
<feature type="signal peptide" evidence="2">
    <location>
        <begin position="1"/>
        <end position="19"/>
    </location>
</feature>
<dbReference type="RefSeq" id="WP_160550897.1">
    <property type="nucleotide sequence ID" value="NZ_CP047650.1"/>
</dbReference>
<protein>
    <recommendedName>
        <fullName evidence="3">Thioredoxin domain-containing protein</fullName>
    </recommendedName>
</protein>
<dbReference type="SUPFAM" id="SSF52833">
    <property type="entry name" value="Thioredoxin-like"/>
    <property type="match status" value="1"/>
</dbReference>
<keyword evidence="1" id="KW-0812">Transmembrane</keyword>
<evidence type="ECO:0000256" key="2">
    <source>
        <dbReference type="SAM" id="SignalP"/>
    </source>
</evidence>
<evidence type="ECO:0000256" key="1">
    <source>
        <dbReference type="SAM" id="Phobius"/>
    </source>
</evidence>
<name>A0A857J2M8_9BURK</name>
<dbReference type="Proteomes" id="UP000464787">
    <property type="component" value="Chromosome"/>
</dbReference>
<feature type="chain" id="PRO_5032504529" description="Thioredoxin domain-containing protein" evidence="2">
    <location>
        <begin position="20"/>
        <end position="270"/>
    </location>
</feature>
<dbReference type="EMBL" id="CP047650">
    <property type="protein sequence ID" value="QHI97379.1"/>
    <property type="molecule type" value="Genomic_DNA"/>
</dbReference>
<evidence type="ECO:0000313" key="5">
    <source>
        <dbReference type="Proteomes" id="UP000464787"/>
    </source>
</evidence>
<keyword evidence="1" id="KW-0472">Membrane</keyword>
<evidence type="ECO:0000259" key="3">
    <source>
        <dbReference type="PROSITE" id="PS51352"/>
    </source>
</evidence>
<proteinExistence type="predicted"/>
<sequence>MKRPALLLACCLAALPALAGGFAHDTPALLPVADRSGTRLALDQPLRDAHGAPVRLADFFTPGRAVLLVPGYWRCRTLCGTLMQGILEAAADTGLPRDAYRVVGFSVDPQEGPADAAERQRSDLAYAEAYGTRASVSGVLPPPDLHLLLGSVALSRQLGFDWRATDAADPADRWAHAAGFAVLSPRGQLVRQFQGVRFDARELRAAIESARADQPPPRSFIQGFAMLCAHFNPAEGRLSTPVMAGLRFVGVALVLALAGWMLRNRRGRRP</sequence>
<feature type="transmembrane region" description="Helical" evidence="1">
    <location>
        <begin position="242"/>
        <end position="262"/>
    </location>
</feature>
<dbReference type="Gene3D" id="3.40.30.10">
    <property type="entry name" value="Glutaredoxin"/>
    <property type="match status" value="1"/>
</dbReference>
<keyword evidence="1" id="KW-1133">Transmembrane helix</keyword>
<keyword evidence="2" id="KW-0732">Signal</keyword>
<keyword evidence="5" id="KW-1185">Reference proteome</keyword>
<gene>
    <name evidence="4" type="ORF">GT347_04905</name>
</gene>
<dbReference type="KEGG" id="xyk:GT347_04905"/>
<dbReference type="AlphaFoldDB" id="A0A857J2M8"/>